<proteinExistence type="predicted"/>
<accession>A0A6J1TCI4</accession>
<name>A0A6J1TCI4_FRAOC</name>
<evidence type="ECO:0000313" key="2">
    <source>
        <dbReference type="RefSeq" id="XP_026290477.2"/>
    </source>
</evidence>
<dbReference type="KEGG" id="foc:113215116"/>
<dbReference type="RefSeq" id="XP_026290477.2">
    <property type="nucleotide sequence ID" value="XM_026434692.2"/>
</dbReference>
<dbReference type="GeneID" id="113215116"/>
<gene>
    <name evidence="2" type="primary">LOC113215116</name>
</gene>
<dbReference type="AlphaFoldDB" id="A0A6J1TCI4"/>
<sequence length="181" mass="19750">MEGAVAEAAEMAVEEALFEPPEEPEAEVDAEVMEQWMALARMGPNGQAERVELGRREMDLAYDWQESAGAHGDITTLRHFIPTQKALHVAADDDIVVDNVVYTPEQQGLINLAQEQINALRNGAPPRGHDAVPKRVQIQGKAGCGSSVRWRDACVRRNLTATRCSLVSISFLSGTSANCPR</sequence>
<dbReference type="Proteomes" id="UP000504606">
    <property type="component" value="Unplaced"/>
</dbReference>
<protein>
    <submittedName>
        <fullName evidence="2">Uncharacterized protein LOC113215116 isoform X2</fullName>
    </submittedName>
</protein>
<evidence type="ECO:0000313" key="1">
    <source>
        <dbReference type="Proteomes" id="UP000504606"/>
    </source>
</evidence>
<organism evidence="1 2">
    <name type="scientific">Frankliniella occidentalis</name>
    <name type="common">Western flower thrips</name>
    <name type="synonym">Euthrips occidentalis</name>
    <dbReference type="NCBI Taxonomy" id="133901"/>
    <lineage>
        <taxon>Eukaryota</taxon>
        <taxon>Metazoa</taxon>
        <taxon>Ecdysozoa</taxon>
        <taxon>Arthropoda</taxon>
        <taxon>Hexapoda</taxon>
        <taxon>Insecta</taxon>
        <taxon>Pterygota</taxon>
        <taxon>Neoptera</taxon>
        <taxon>Paraneoptera</taxon>
        <taxon>Thysanoptera</taxon>
        <taxon>Terebrantia</taxon>
        <taxon>Thripoidea</taxon>
        <taxon>Thripidae</taxon>
        <taxon>Frankliniella</taxon>
    </lineage>
</organism>
<keyword evidence="1" id="KW-1185">Reference proteome</keyword>
<reference evidence="2" key="1">
    <citation type="submission" date="2025-08" db="UniProtKB">
        <authorList>
            <consortium name="RefSeq"/>
        </authorList>
    </citation>
    <scope>IDENTIFICATION</scope>
    <source>
        <tissue evidence="2">Whole organism</tissue>
    </source>
</reference>